<dbReference type="PANTHER" id="PTHR46481:SF10">
    <property type="entry name" value="ZINC FINGER BED DOMAIN-CONTAINING PROTEIN 39"/>
    <property type="match status" value="1"/>
</dbReference>
<protein>
    <recommendedName>
        <fullName evidence="8">BED-type domain-containing protein</fullName>
    </recommendedName>
</protein>
<evidence type="ECO:0000256" key="6">
    <source>
        <dbReference type="ARBA" id="ARBA00023163"/>
    </source>
</evidence>
<keyword evidence="4" id="KW-0862">Zinc</keyword>
<dbReference type="InterPro" id="IPR003656">
    <property type="entry name" value="Znf_BED"/>
</dbReference>
<keyword evidence="2" id="KW-0479">Metal-binding</keyword>
<dbReference type="InterPro" id="IPR052035">
    <property type="entry name" value="ZnF_BED_domain_contain"/>
</dbReference>
<dbReference type="GO" id="GO:0008270">
    <property type="term" value="F:zinc ion binding"/>
    <property type="evidence" value="ECO:0007669"/>
    <property type="project" value="UniProtKB-KW"/>
</dbReference>
<feature type="domain" description="BED-type" evidence="8">
    <location>
        <begin position="11"/>
        <end position="47"/>
    </location>
</feature>
<evidence type="ECO:0000256" key="3">
    <source>
        <dbReference type="ARBA" id="ARBA00022771"/>
    </source>
</evidence>
<evidence type="ECO:0000313" key="10">
    <source>
        <dbReference type="Proteomes" id="UP000002282"/>
    </source>
</evidence>
<dbReference type="GO" id="GO:0005634">
    <property type="term" value="C:nucleus"/>
    <property type="evidence" value="ECO:0007669"/>
    <property type="project" value="UniProtKB-SubCell"/>
</dbReference>
<dbReference type="PANTHER" id="PTHR46481">
    <property type="entry name" value="ZINC FINGER BED DOMAIN-CONTAINING PROTEIN 4"/>
    <property type="match status" value="1"/>
</dbReference>
<organism evidence="9 10">
    <name type="scientific">Drosophila yakuba</name>
    <name type="common">Fruit fly</name>
    <dbReference type="NCBI Taxonomy" id="7245"/>
    <lineage>
        <taxon>Eukaryota</taxon>
        <taxon>Metazoa</taxon>
        <taxon>Ecdysozoa</taxon>
        <taxon>Arthropoda</taxon>
        <taxon>Hexapoda</taxon>
        <taxon>Insecta</taxon>
        <taxon>Pterygota</taxon>
        <taxon>Neoptera</taxon>
        <taxon>Endopterygota</taxon>
        <taxon>Diptera</taxon>
        <taxon>Brachycera</taxon>
        <taxon>Muscomorpha</taxon>
        <taxon>Ephydroidea</taxon>
        <taxon>Drosophilidae</taxon>
        <taxon>Drosophila</taxon>
        <taxon>Sophophora</taxon>
    </lineage>
</organism>
<keyword evidence="5" id="KW-0805">Transcription regulation</keyword>
<evidence type="ECO:0000256" key="7">
    <source>
        <dbReference type="ARBA" id="ARBA00023242"/>
    </source>
</evidence>
<evidence type="ECO:0000256" key="4">
    <source>
        <dbReference type="ARBA" id="ARBA00022833"/>
    </source>
</evidence>
<dbReference type="Pfam" id="PF02892">
    <property type="entry name" value="zf-BED"/>
    <property type="match status" value="1"/>
</dbReference>
<dbReference type="SUPFAM" id="SSF53098">
    <property type="entry name" value="Ribonuclease H-like"/>
    <property type="match status" value="1"/>
</dbReference>
<name>A0A0R1DN45_DROYA</name>
<dbReference type="Proteomes" id="UP000002282">
    <property type="component" value="Chromosome 2R"/>
</dbReference>
<evidence type="ECO:0000256" key="1">
    <source>
        <dbReference type="ARBA" id="ARBA00004123"/>
    </source>
</evidence>
<keyword evidence="10" id="KW-1185">Reference proteome</keyword>
<proteinExistence type="predicted"/>
<keyword evidence="6" id="KW-0804">Transcription</keyword>
<reference evidence="9 10" key="2">
    <citation type="journal article" date="2007" name="PLoS Biol.">
        <title>Principles of genome evolution in the Drosophila melanogaster species group.</title>
        <authorList>
            <person name="Ranz J.M."/>
            <person name="Maurin D."/>
            <person name="Chan Y.S."/>
            <person name="von Grotthuss M."/>
            <person name="Hillier L.W."/>
            <person name="Roote J."/>
            <person name="Ashburner M."/>
            <person name="Bergman C.M."/>
        </authorList>
    </citation>
    <scope>NUCLEOTIDE SEQUENCE [LARGE SCALE GENOMIC DNA]</scope>
    <source>
        <strain evidence="10">Tai18E2 / Tucson 14021-0261.01</strain>
    </source>
</reference>
<evidence type="ECO:0000256" key="2">
    <source>
        <dbReference type="ARBA" id="ARBA00022723"/>
    </source>
</evidence>
<gene>
    <name evidence="9" type="primary">Dyak\GE27557</name>
    <name evidence="9" type="synonym">GE27557</name>
    <name evidence="9" type="ORF">Dyak_GE27557</name>
</gene>
<evidence type="ECO:0000313" key="9">
    <source>
        <dbReference type="EMBL" id="KRJ98763.1"/>
    </source>
</evidence>
<dbReference type="AlphaFoldDB" id="A0A0R1DN45"/>
<keyword evidence="3" id="KW-0863">Zinc-finger</keyword>
<comment type="subcellular location">
    <subcellularLocation>
        <location evidence="1">Nucleus</location>
    </subcellularLocation>
</comment>
<accession>A0A0R1DN45</accession>
<evidence type="ECO:0000259" key="8">
    <source>
        <dbReference type="Pfam" id="PF02892"/>
    </source>
</evidence>
<sequence length="329" mass="37429">MGREQNKKVHFFFKLNPADNKSKCNVCGVKLAGSHATNLKRHLIAKHADVFNEFEIDDEIQQNMKKRKISYETSEESIVSSIIKIVTTDGKPLLFLDSEGFRQILNPIYNALSMNPITSRNVMEYVTVKEQTIKENIRALVKGKLVSLKIDVATRMDKAILGVNLQMIQSTMSKAEIVIKTLGMIQLRHSHTGMYIKEKVIEIINDYGITLDQIFSITSDNGKNMTKAIQILNDDSESFLDDDTHDDINGENVMDKLDTIQLANIHLVRCAAHTLQLCVIDINKLDEISEKVSSCRKICKLLRTETNRCIPQHKVRHHARVISKTLRRS</sequence>
<evidence type="ECO:0000256" key="5">
    <source>
        <dbReference type="ARBA" id="ARBA00023015"/>
    </source>
</evidence>
<keyword evidence="7" id="KW-0539">Nucleus</keyword>
<dbReference type="EMBL" id="CM000158">
    <property type="protein sequence ID" value="KRJ98763.1"/>
    <property type="molecule type" value="Genomic_DNA"/>
</dbReference>
<dbReference type="GO" id="GO:0003677">
    <property type="term" value="F:DNA binding"/>
    <property type="evidence" value="ECO:0007669"/>
    <property type="project" value="InterPro"/>
</dbReference>
<reference evidence="9 10" key="1">
    <citation type="journal article" date="2007" name="Nature">
        <title>Evolution of genes and genomes on the Drosophila phylogeny.</title>
        <authorList>
            <consortium name="Drosophila 12 Genomes Consortium"/>
            <person name="Clark A.G."/>
            <person name="Eisen M.B."/>
            <person name="Smith D.R."/>
            <person name="Bergman C.M."/>
            <person name="Oliver B."/>
            <person name="Markow T.A."/>
            <person name="Kaufman T.C."/>
            <person name="Kellis M."/>
            <person name="Gelbart W."/>
            <person name="Iyer V.N."/>
            <person name="Pollard D.A."/>
            <person name="Sackton T.B."/>
            <person name="Larracuente A.M."/>
            <person name="Singh N.D."/>
            <person name="Abad J.P."/>
            <person name="Abt D.N."/>
            <person name="Adryan B."/>
            <person name="Aguade M."/>
            <person name="Akashi H."/>
            <person name="Anderson W.W."/>
            <person name="Aquadro C.F."/>
            <person name="Ardell D.H."/>
            <person name="Arguello R."/>
            <person name="Artieri C.G."/>
            <person name="Barbash D.A."/>
            <person name="Barker D."/>
            <person name="Barsanti P."/>
            <person name="Batterham P."/>
            <person name="Batzoglou S."/>
            <person name="Begun D."/>
            <person name="Bhutkar A."/>
            <person name="Blanco E."/>
            <person name="Bosak S.A."/>
            <person name="Bradley R.K."/>
            <person name="Brand A.D."/>
            <person name="Brent M.R."/>
            <person name="Brooks A.N."/>
            <person name="Brown R.H."/>
            <person name="Butlin R.K."/>
            <person name="Caggese C."/>
            <person name="Calvi B.R."/>
            <person name="Bernardo de Carvalho A."/>
            <person name="Caspi A."/>
            <person name="Castrezana S."/>
            <person name="Celniker S.E."/>
            <person name="Chang J.L."/>
            <person name="Chapple C."/>
            <person name="Chatterji S."/>
            <person name="Chinwalla A."/>
            <person name="Civetta A."/>
            <person name="Clifton S.W."/>
            <person name="Comeron J.M."/>
            <person name="Costello J.C."/>
            <person name="Coyne J.A."/>
            <person name="Daub J."/>
            <person name="David R.G."/>
            <person name="Delcher A.L."/>
            <person name="Delehaunty K."/>
            <person name="Do C.B."/>
            <person name="Ebling H."/>
            <person name="Edwards K."/>
            <person name="Eickbush T."/>
            <person name="Evans J.D."/>
            <person name="Filipski A."/>
            <person name="Findeiss S."/>
            <person name="Freyhult E."/>
            <person name="Fulton L."/>
            <person name="Fulton R."/>
            <person name="Garcia A.C."/>
            <person name="Gardiner A."/>
            <person name="Garfield D.A."/>
            <person name="Garvin B.E."/>
            <person name="Gibson G."/>
            <person name="Gilbert D."/>
            <person name="Gnerre S."/>
            <person name="Godfrey J."/>
            <person name="Good R."/>
            <person name="Gotea V."/>
            <person name="Gravely B."/>
            <person name="Greenberg A.J."/>
            <person name="Griffiths-Jones S."/>
            <person name="Gross S."/>
            <person name="Guigo R."/>
            <person name="Gustafson E.A."/>
            <person name="Haerty W."/>
            <person name="Hahn M.W."/>
            <person name="Halligan D.L."/>
            <person name="Halpern A.L."/>
            <person name="Halter G.M."/>
            <person name="Han M.V."/>
            <person name="Heger A."/>
            <person name="Hillier L."/>
            <person name="Hinrichs A.S."/>
            <person name="Holmes I."/>
            <person name="Hoskins R.A."/>
            <person name="Hubisz M.J."/>
            <person name="Hultmark D."/>
            <person name="Huntley M.A."/>
            <person name="Jaffe D.B."/>
            <person name="Jagadeeshan S."/>
            <person name="Jeck W.R."/>
            <person name="Johnson J."/>
            <person name="Jones C.D."/>
            <person name="Jordan W.C."/>
            <person name="Karpen G.H."/>
            <person name="Kataoka E."/>
            <person name="Keightley P.D."/>
            <person name="Kheradpour P."/>
            <person name="Kirkness E.F."/>
            <person name="Koerich L.B."/>
            <person name="Kristiansen K."/>
            <person name="Kudrna D."/>
            <person name="Kulathinal R.J."/>
            <person name="Kumar S."/>
            <person name="Kwok R."/>
            <person name="Lander E."/>
            <person name="Langley C.H."/>
            <person name="Lapoint R."/>
            <person name="Lazzaro B.P."/>
            <person name="Lee S.J."/>
            <person name="Levesque L."/>
            <person name="Li R."/>
            <person name="Lin C.F."/>
            <person name="Lin M.F."/>
            <person name="Lindblad-Toh K."/>
            <person name="Llopart A."/>
            <person name="Long M."/>
            <person name="Low L."/>
            <person name="Lozovsky E."/>
            <person name="Lu J."/>
            <person name="Luo M."/>
            <person name="Machado C.A."/>
            <person name="Makalowski W."/>
            <person name="Marzo M."/>
            <person name="Matsuda M."/>
            <person name="Matzkin L."/>
            <person name="McAllister B."/>
            <person name="McBride C.S."/>
            <person name="McKernan B."/>
            <person name="McKernan K."/>
            <person name="Mendez-Lago M."/>
            <person name="Minx P."/>
            <person name="Mollenhauer M.U."/>
            <person name="Montooth K."/>
            <person name="Mount S.M."/>
            <person name="Mu X."/>
            <person name="Myers E."/>
            <person name="Negre B."/>
            <person name="Newfeld S."/>
            <person name="Nielsen R."/>
            <person name="Noor M.A."/>
            <person name="O'Grady P."/>
            <person name="Pachter L."/>
            <person name="Papaceit M."/>
            <person name="Parisi M.J."/>
            <person name="Parisi M."/>
            <person name="Parts L."/>
            <person name="Pedersen J.S."/>
            <person name="Pesole G."/>
            <person name="Phillippy A.M."/>
            <person name="Ponting C.P."/>
            <person name="Pop M."/>
            <person name="Porcelli D."/>
            <person name="Powell J.R."/>
            <person name="Prohaska S."/>
            <person name="Pruitt K."/>
            <person name="Puig M."/>
            <person name="Quesneville H."/>
            <person name="Ram K.R."/>
            <person name="Rand D."/>
            <person name="Rasmussen M.D."/>
            <person name="Reed L.K."/>
            <person name="Reenan R."/>
            <person name="Reily A."/>
            <person name="Remington K.A."/>
            <person name="Rieger T.T."/>
            <person name="Ritchie M.G."/>
            <person name="Robin C."/>
            <person name="Rogers Y.H."/>
            <person name="Rohde C."/>
            <person name="Rozas J."/>
            <person name="Rubenfield M.J."/>
            <person name="Ruiz A."/>
            <person name="Russo S."/>
            <person name="Salzberg S.L."/>
            <person name="Sanchez-Gracia A."/>
            <person name="Saranga D.J."/>
            <person name="Sato H."/>
            <person name="Schaeffer S.W."/>
            <person name="Schatz M.C."/>
            <person name="Schlenke T."/>
            <person name="Schwartz R."/>
            <person name="Segarra C."/>
            <person name="Singh R.S."/>
            <person name="Sirot L."/>
            <person name="Sirota M."/>
            <person name="Sisneros N.B."/>
            <person name="Smith C.D."/>
            <person name="Smith T.F."/>
            <person name="Spieth J."/>
            <person name="Stage D.E."/>
            <person name="Stark A."/>
            <person name="Stephan W."/>
            <person name="Strausberg R.L."/>
            <person name="Strempel S."/>
            <person name="Sturgill D."/>
            <person name="Sutton G."/>
            <person name="Sutton G.G."/>
            <person name="Tao W."/>
            <person name="Teichmann S."/>
            <person name="Tobari Y.N."/>
            <person name="Tomimura Y."/>
            <person name="Tsolas J.M."/>
            <person name="Valente V.L."/>
            <person name="Venter E."/>
            <person name="Venter J.C."/>
            <person name="Vicario S."/>
            <person name="Vieira F.G."/>
            <person name="Vilella A.J."/>
            <person name="Villasante A."/>
            <person name="Walenz B."/>
            <person name="Wang J."/>
            <person name="Wasserman M."/>
            <person name="Watts T."/>
            <person name="Wilson D."/>
            <person name="Wilson R.K."/>
            <person name="Wing R.A."/>
            <person name="Wolfner M.F."/>
            <person name="Wong A."/>
            <person name="Wong G.K."/>
            <person name="Wu C.I."/>
            <person name="Wu G."/>
            <person name="Yamamoto D."/>
            <person name="Yang H.P."/>
            <person name="Yang S.P."/>
            <person name="Yorke J.A."/>
            <person name="Yoshida K."/>
            <person name="Zdobnov E."/>
            <person name="Zhang P."/>
            <person name="Zhang Y."/>
            <person name="Zimin A.V."/>
            <person name="Baldwin J."/>
            <person name="Abdouelleil A."/>
            <person name="Abdulkadir J."/>
            <person name="Abebe A."/>
            <person name="Abera B."/>
            <person name="Abreu J."/>
            <person name="Acer S.C."/>
            <person name="Aftuck L."/>
            <person name="Alexander A."/>
            <person name="An P."/>
            <person name="Anderson E."/>
            <person name="Anderson S."/>
            <person name="Arachi H."/>
            <person name="Azer M."/>
            <person name="Bachantsang P."/>
            <person name="Barry A."/>
            <person name="Bayul T."/>
            <person name="Berlin A."/>
            <person name="Bessette D."/>
            <person name="Bloom T."/>
            <person name="Blye J."/>
            <person name="Boguslavskiy L."/>
            <person name="Bonnet C."/>
            <person name="Boukhgalter B."/>
            <person name="Bourzgui I."/>
            <person name="Brown A."/>
            <person name="Cahill P."/>
            <person name="Channer S."/>
            <person name="Cheshatsang Y."/>
            <person name="Chuda L."/>
            <person name="Citroen M."/>
            <person name="Collymore A."/>
            <person name="Cooke P."/>
            <person name="Costello M."/>
            <person name="D'Aco K."/>
            <person name="Daza R."/>
            <person name="De Haan G."/>
            <person name="DeGray S."/>
            <person name="DeMaso C."/>
            <person name="Dhargay N."/>
            <person name="Dooley K."/>
            <person name="Dooley E."/>
            <person name="Doricent M."/>
            <person name="Dorje P."/>
            <person name="Dorjee K."/>
            <person name="Dupes A."/>
            <person name="Elong R."/>
            <person name="Falk J."/>
            <person name="Farina A."/>
            <person name="Faro S."/>
            <person name="Ferguson D."/>
            <person name="Fisher S."/>
            <person name="Foley C.D."/>
            <person name="Franke A."/>
            <person name="Friedrich D."/>
            <person name="Gadbois L."/>
            <person name="Gearin G."/>
            <person name="Gearin C.R."/>
            <person name="Giannoukos G."/>
            <person name="Goode T."/>
            <person name="Graham J."/>
            <person name="Grandbois E."/>
            <person name="Grewal S."/>
            <person name="Gyaltsen K."/>
            <person name="Hafez N."/>
            <person name="Hagos B."/>
            <person name="Hall J."/>
            <person name="Henson C."/>
            <person name="Hollinger A."/>
            <person name="Honan T."/>
            <person name="Huard M.D."/>
            <person name="Hughes L."/>
            <person name="Hurhula B."/>
            <person name="Husby M.E."/>
            <person name="Kamat A."/>
            <person name="Kanga B."/>
            <person name="Kashin S."/>
            <person name="Khazanovich D."/>
            <person name="Kisner P."/>
            <person name="Lance K."/>
            <person name="Lara M."/>
            <person name="Lee W."/>
            <person name="Lennon N."/>
            <person name="Letendre F."/>
            <person name="LeVine R."/>
            <person name="Lipovsky A."/>
            <person name="Liu X."/>
            <person name="Liu J."/>
            <person name="Liu S."/>
            <person name="Lokyitsang T."/>
            <person name="Lokyitsang Y."/>
            <person name="Lubonja R."/>
            <person name="Lui A."/>
            <person name="MacDonald P."/>
            <person name="Magnisalis V."/>
            <person name="Maru K."/>
            <person name="Matthews C."/>
            <person name="McCusker W."/>
            <person name="McDonough S."/>
            <person name="Mehta T."/>
            <person name="Meldrim J."/>
            <person name="Meneus L."/>
            <person name="Mihai O."/>
            <person name="Mihalev A."/>
            <person name="Mihova T."/>
            <person name="Mittelman R."/>
            <person name="Mlenga V."/>
            <person name="Montmayeur A."/>
            <person name="Mulrain L."/>
            <person name="Navidi A."/>
            <person name="Naylor J."/>
            <person name="Negash T."/>
            <person name="Nguyen T."/>
            <person name="Nguyen N."/>
            <person name="Nicol R."/>
            <person name="Norbu C."/>
            <person name="Norbu N."/>
            <person name="Novod N."/>
            <person name="O'Neill B."/>
            <person name="Osman S."/>
            <person name="Markiewicz E."/>
            <person name="Oyono O.L."/>
            <person name="Patti C."/>
            <person name="Phunkhang P."/>
            <person name="Pierre F."/>
            <person name="Priest M."/>
            <person name="Raghuraman S."/>
            <person name="Rege F."/>
            <person name="Reyes R."/>
            <person name="Rise C."/>
            <person name="Rogov P."/>
            <person name="Ross K."/>
            <person name="Ryan E."/>
            <person name="Settipalli S."/>
            <person name="Shea T."/>
            <person name="Sherpa N."/>
            <person name="Shi L."/>
            <person name="Shih D."/>
            <person name="Sparrow T."/>
            <person name="Spaulding J."/>
            <person name="Stalker J."/>
            <person name="Stange-Thomann N."/>
            <person name="Stavropoulos S."/>
            <person name="Stone C."/>
            <person name="Strader C."/>
            <person name="Tesfaye S."/>
            <person name="Thomson T."/>
            <person name="Thoulutsang Y."/>
            <person name="Thoulutsang D."/>
            <person name="Topham K."/>
            <person name="Topping I."/>
            <person name="Tsamla T."/>
            <person name="Vassiliev H."/>
            <person name="Vo A."/>
            <person name="Wangchuk T."/>
            <person name="Wangdi T."/>
            <person name="Weiand M."/>
            <person name="Wilkinson J."/>
            <person name="Wilson A."/>
            <person name="Yadav S."/>
            <person name="Young G."/>
            <person name="Yu Q."/>
            <person name="Zembek L."/>
            <person name="Zhong D."/>
            <person name="Zimmer A."/>
            <person name="Zwirko Z."/>
            <person name="Jaffe D.B."/>
            <person name="Alvarez P."/>
            <person name="Brockman W."/>
            <person name="Butler J."/>
            <person name="Chin C."/>
            <person name="Gnerre S."/>
            <person name="Grabherr M."/>
            <person name="Kleber M."/>
            <person name="Mauceli E."/>
            <person name="MacCallum I."/>
        </authorList>
    </citation>
    <scope>NUCLEOTIDE SEQUENCE [LARGE SCALE GENOMIC DNA]</scope>
    <source>
        <strain evidence="10">Tai18E2 / Tucson 14021-0261.01</strain>
    </source>
</reference>
<dbReference type="InterPro" id="IPR012337">
    <property type="entry name" value="RNaseH-like_sf"/>
</dbReference>
<dbReference type="KEGG" id="dya:Dyak_GE27557"/>